<proteinExistence type="predicted"/>
<organism evidence="1 2">
    <name type="scientific">Claveliimonas bilis</name>
    <dbReference type="NCBI Taxonomy" id="3028070"/>
    <lineage>
        <taxon>Bacteria</taxon>
        <taxon>Bacillati</taxon>
        <taxon>Bacillota</taxon>
        <taxon>Clostridia</taxon>
        <taxon>Lachnospirales</taxon>
        <taxon>Lachnospiraceae</taxon>
        <taxon>Claveliimonas</taxon>
    </lineage>
</organism>
<dbReference type="EMBL" id="AP027742">
    <property type="protein sequence ID" value="BDZ76576.1"/>
    <property type="molecule type" value="Genomic_DNA"/>
</dbReference>
<reference evidence="2" key="1">
    <citation type="journal article" date="2023" name="Int. J. Syst. Evol. Microbiol.">
        <title>Claveliimonas bilis gen. nov., sp. nov., deoxycholic acid-producing bacteria isolated from human faeces, and reclassification of Sellimonas monacensis Zenner et al. 2021 as Claveliimonas monacensis comb. nov.</title>
        <authorList>
            <person name="Hisatomi A."/>
            <person name="Kastawa N.W.E.P.G."/>
            <person name="Song I."/>
            <person name="Ohkuma M."/>
            <person name="Fukiya S."/>
            <person name="Sakamoto M."/>
        </authorList>
    </citation>
    <scope>NUCLEOTIDE SEQUENCE [LARGE SCALE GENOMIC DNA]</scope>
    <source>
        <strain evidence="2">12BBH14</strain>
    </source>
</reference>
<sequence>MIAMVAIAVNPGPNVFPKSVPARVTTIYIYFSPTGDLPQLCIYTKLQCNEEKPLNDIPKRKGTT</sequence>
<keyword evidence="2" id="KW-1185">Reference proteome</keyword>
<protein>
    <submittedName>
        <fullName evidence="1">Uncharacterized protein</fullName>
    </submittedName>
</protein>
<accession>A0ABM8I1A9</accession>
<gene>
    <name evidence="1" type="ORF">Lac1_07590</name>
</gene>
<name>A0ABM8I1A9_9FIRM</name>
<evidence type="ECO:0000313" key="1">
    <source>
        <dbReference type="EMBL" id="BDZ76576.1"/>
    </source>
</evidence>
<dbReference type="Proteomes" id="UP001305815">
    <property type="component" value="Chromosome"/>
</dbReference>
<evidence type="ECO:0000313" key="2">
    <source>
        <dbReference type="Proteomes" id="UP001305815"/>
    </source>
</evidence>